<gene>
    <name evidence="2" type="ORF">PR048_010359</name>
</gene>
<feature type="compositionally biased region" description="Basic and acidic residues" evidence="1">
    <location>
        <begin position="587"/>
        <end position="597"/>
    </location>
</feature>
<keyword evidence="3" id="KW-1185">Reference proteome</keyword>
<dbReference type="Proteomes" id="UP001159363">
    <property type="component" value="Chromosome 3"/>
</dbReference>
<comment type="caution">
    <text evidence="2">The sequence shown here is derived from an EMBL/GenBank/DDBJ whole genome shotgun (WGS) entry which is preliminary data.</text>
</comment>
<feature type="region of interest" description="Disordered" evidence="1">
    <location>
        <begin position="550"/>
        <end position="597"/>
    </location>
</feature>
<evidence type="ECO:0000313" key="2">
    <source>
        <dbReference type="EMBL" id="KAJ8890850.1"/>
    </source>
</evidence>
<name>A0ABQ9I2G7_9NEOP</name>
<proteinExistence type="predicted"/>
<sequence>MRAIEASMEQRRNKGWLLIGCSSFPLCLSSVIGIHGVAVSGGGGGLNCKKNKDGGSESGGGGVVRKREEENVYLRERDGEYEHVCLSPPSCASHHRPPPFFFMKTFSRRIGETSGVVLARAHVSTPEPQIHLRQTDTHFPAARGWRVALTAGGDETPLVHTVFDTSWRILENGVQMSPFIVIADYQCTDVRSVPDTVRLVIRHTNMQKLLSSAHVPYVDLPTTNATCQNHLVNTDERTVRIVPDDAADRRVFSGISRFPPTSIPALPHTRLNISLIGCQDFAVKSRPNLFTHSIHSILVWQLKWFVAGVHWCRISKPPPLGFPASMLERCLPPPPPNLHPPASTSRPNNDLPTSQARTVSKQHPDDVCELSAATRNSRRDDASCTDAVVPSLDPLVDGLLDDGRRRQTIFRDVLQLKGPDGAPFCVRSTGVIEPLFVWLIRPAGLRSEPATDDAAVKIPPHPCGVANSAADERSSPWPWLTHVFVHVLPEASLSHASYQHSLQLQVHSILHPTVDILLIACLSAAENRMTDRERWDRICRTFHYADKRHGYQPPHSIPRKPQSTSRPRCEHENVNFGNADELQNSVESRDGEKERQPAELEFPLNLGVLLWSTEF</sequence>
<dbReference type="EMBL" id="JARBHB010000003">
    <property type="protein sequence ID" value="KAJ8890850.1"/>
    <property type="molecule type" value="Genomic_DNA"/>
</dbReference>
<feature type="compositionally biased region" description="Polar residues" evidence="1">
    <location>
        <begin position="342"/>
        <end position="361"/>
    </location>
</feature>
<reference evidence="2 3" key="1">
    <citation type="submission" date="2023-02" db="EMBL/GenBank/DDBJ databases">
        <title>LHISI_Scaffold_Assembly.</title>
        <authorList>
            <person name="Stuart O.P."/>
            <person name="Cleave R."/>
            <person name="Magrath M.J.L."/>
            <person name="Mikheyev A.S."/>
        </authorList>
    </citation>
    <scope>NUCLEOTIDE SEQUENCE [LARGE SCALE GENOMIC DNA]</scope>
    <source>
        <strain evidence="2">Daus_M_001</strain>
        <tissue evidence="2">Leg muscle</tissue>
    </source>
</reference>
<feature type="region of interest" description="Disordered" evidence="1">
    <location>
        <begin position="45"/>
        <end position="69"/>
    </location>
</feature>
<feature type="region of interest" description="Disordered" evidence="1">
    <location>
        <begin position="333"/>
        <end position="366"/>
    </location>
</feature>
<accession>A0ABQ9I2G7</accession>
<evidence type="ECO:0000313" key="3">
    <source>
        <dbReference type="Proteomes" id="UP001159363"/>
    </source>
</evidence>
<evidence type="ECO:0000256" key="1">
    <source>
        <dbReference type="SAM" id="MobiDB-lite"/>
    </source>
</evidence>
<protein>
    <submittedName>
        <fullName evidence="2">Uncharacterized protein</fullName>
    </submittedName>
</protein>
<organism evidence="2 3">
    <name type="scientific">Dryococelus australis</name>
    <dbReference type="NCBI Taxonomy" id="614101"/>
    <lineage>
        <taxon>Eukaryota</taxon>
        <taxon>Metazoa</taxon>
        <taxon>Ecdysozoa</taxon>
        <taxon>Arthropoda</taxon>
        <taxon>Hexapoda</taxon>
        <taxon>Insecta</taxon>
        <taxon>Pterygota</taxon>
        <taxon>Neoptera</taxon>
        <taxon>Polyneoptera</taxon>
        <taxon>Phasmatodea</taxon>
        <taxon>Verophasmatodea</taxon>
        <taxon>Anareolatae</taxon>
        <taxon>Phasmatidae</taxon>
        <taxon>Eurycanthinae</taxon>
        <taxon>Dryococelus</taxon>
    </lineage>
</organism>